<keyword evidence="3" id="KW-0969">Cilium</keyword>
<name>A0A2G3E0L3_9FIRM</name>
<evidence type="ECO:0000313" key="4">
    <source>
        <dbReference type="Proteomes" id="UP000224563"/>
    </source>
</evidence>
<evidence type="ECO:0000313" key="3">
    <source>
        <dbReference type="EMBL" id="PHU36759.1"/>
    </source>
</evidence>
<dbReference type="Proteomes" id="UP000224563">
    <property type="component" value="Unassembled WGS sequence"/>
</dbReference>
<dbReference type="EMBL" id="PDYG01000123">
    <property type="protein sequence ID" value="PHU36759.1"/>
    <property type="molecule type" value="Genomic_DNA"/>
</dbReference>
<protein>
    <submittedName>
        <fullName evidence="3">Flagellin biosynthesis protein FlgN</fullName>
    </submittedName>
</protein>
<dbReference type="Pfam" id="PF05130">
    <property type="entry name" value="FlgN"/>
    <property type="match status" value="1"/>
</dbReference>
<keyword evidence="4" id="KW-1185">Reference proteome</keyword>
<accession>A0A2G3E0L3</accession>
<evidence type="ECO:0000256" key="2">
    <source>
        <dbReference type="SAM" id="Coils"/>
    </source>
</evidence>
<dbReference type="RefSeq" id="WP_099386748.1">
    <property type="nucleotide sequence ID" value="NZ_JANSWH010000082.1"/>
</dbReference>
<keyword evidence="1" id="KW-1005">Bacterial flagellum biogenesis</keyword>
<gene>
    <name evidence="3" type="ORF">CSX02_11340</name>
</gene>
<organism evidence="3 4">
    <name type="scientific">Agathobacter ruminis</name>
    <dbReference type="NCBI Taxonomy" id="1712665"/>
    <lineage>
        <taxon>Bacteria</taxon>
        <taxon>Bacillati</taxon>
        <taxon>Bacillota</taxon>
        <taxon>Clostridia</taxon>
        <taxon>Lachnospirales</taxon>
        <taxon>Lachnospiraceae</taxon>
        <taxon>Agathobacter</taxon>
    </lineage>
</organism>
<keyword evidence="2" id="KW-0175">Coiled coil</keyword>
<sequence length="165" mass="19370">MEQSVQSNDNSYLDIMVQSLTKKLAVLDAIEKVNMQQKEILEDDMSSPDAFDKTVDQKSEYIDQLDQLDSGFDKLFDRVKELLETDRESYRDKIIQMQELIRQITDRSVDLQKQEARNKELMTNRFAQVKHRAKSVRANSKATTEYYKTMMKSGLIDPQFMDNKK</sequence>
<dbReference type="InterPro" id="IPR007809">
    <property type="entry name" value="FlgN-like"/>
</dbReference>
<dbReference type="SUPFAM" id="SSF140566">
    <property type="entry name" value="FlgN-like"/>
    <property type="match status" value="1"/>
</dbReference>
<dbReference type="InterPro" id="IPR036679">
    <property type="entry name" value="FlgN-like_sf"/>
</dbReference>
<dbReference type="GO" id="GO:0044780">
    <property type="term" value="P:bacterial-type flagellum assembly"/>
    <property type="evidence" value="ECO:0007669"/>
    <property type="project" value="InterPro"/>
</dbReference>
<keyword evidence="3" id="KW-0282">Flagellum</keyword>
<proteinExistence type="predicted"/>
<dbReference type="AlphaFoldDB" id="A0A2G3E0L3"/>
<comment type="caution">
    <text evidence="3">The sequence shown here is derived from an EMBL/GenBank/DDBJ whole genome shotgun (WGS) entry which is preliminary data.</text>
</comment>
<reference evidence="3 4" key="1">
    <citation type="submission" date="2017-10" db="EMBL/GenBank/DDBJ databases">
        <title>Resolving the taxonomy of Roseburia spp., Eubacterium rectale and Agathobacter spp. through phylogenomic analysis.</title>
        <authorList>
            <person name="Sheridan P.O."/>
            <person name="Walker A.W."/>
            <person name="Duncan S.H."/>
            <person name="Scott K.P."/>
            <person name="Toole P.W.O."/>
            <person name="Luis P."/>
            <person name="Flint H.J."/>
        </authorList>
    </citation>
    <scope>NUCLEOTIDE SEQUENCE [LARGE SCALE GENOMIC DNA]</scope>
    <source>
        <strain evidence="3 4">JK623</strain>
    </source>
</reference>
<evidence type="ECO:0000256" key="1">
    <source>
        <dbReference type="ARBA" id="ARBA00022795"/>
    </source>
</evidence>
<reference evidence="3 4" key="2">
    <citation type="submission" date="2017-10" db="EMBL/GenBank/DDBJ databases">
        <authorList>
            <person name="Banno H."/>
            <person name="Chua N.-H."/>
        </authorList>
    </citation>
    <scope>NUCLEOTIDE SEQUENCE [LARGE SCALE GENOMIC DNA]</scope>
    <source>
        <strain evidence="3 4">JK623</strain>
    </source>
</reference>
<feature type="coiled-coil region" evidence="2">
    <location>
        <begin position="80"/>
        <end position="107"/>
    </location>
</feature>
<keyword evidence="3" id="KW-0966">Cell projection</keyword>